<organism evidence="2 3">
    <name type="scientific">Canavalia gladiata</name>
    <name type="common">Sword bean</name>
    <name type="synonym">Dolichos gladiatus</name>
    <dbReference type="NCBI Taxonomy" id="3824"/>
    <lineage>
        <taxon>Eukaryota</taxon>
        <taxon>Viridiplantae</taxon>
        <taxon>Streptophyta</taxon>
        <taxon>Embryophyta</taxon>
        <taxon>Tracheophyta</taxon>
        <taxon>Spermatophyta</taxon>
        <taxon>Magnoliopsida</taxon>
        <taxon>eudicotyledons</taxon>
        <taxon>Gunneridae</taxon>
        <taxon>Pentapetalae</taxon>
        <taxon>rosids</taxon>
        <taxon>fabids</taxon>
        <taxon>Fabales</taxon>
        <taxon>Fabaceae</taxon>
        <taxon>Papilionoideae</taxon>
        <taxon>50 kb inversion clade</taxon>
        <taxon>NPAAA clade</taxon>
        <taxon>indigoferoid/millettioid clade</taxon>
        <taxon>Phaseoleae</taxon>
        <taxon>Canavalia</taxon>
    </lineage>
</organism>
<reference evidence="2 3" key="1">
    <citation type="submission" date="2024-01" db="EMBL/GenBank/DDBJ databases">
        <title>The genomes of 5 underutilized Papilionoideae crops provide insights into root nodulation and disease resistanc.</title>
        <authorList>
            <person name="Jiang F."/>
        </authorList>
    </citation>
    <scope>NUCLEOTIDE SEQUENCE [LARGE SCALE GENOMIC DNA]</scope>
    <source>
        <strain evidence="2">LVBAO_FW01</strain>
        <tissue evidence="2">Leaves</tissue>
    </source>
</reference>
<dbReference type="PANTHER" id="PTHR35488:SF4">
    <property type="entry name" value="DUF4005 DOMAIN-CONTAINING PROTEIN"/>
    <property type="match status" value="1"/>
</dbReference>
<feature type="region of interest" description="Disordered" evidence="1">
    <location>
        <begin position="126"/>
        <end position="218"/>
    </location>
</feature>
<dbReference type="AlphaFoldDB" id="A0AAN9MCI9"/>
<dbReference type="Proteomes" id="UP001367508">
    <property type="component" value="Unassembled WGS sequence"/>
</dbReference>
<keyword evidence="3" id="KW-1185">Reference proteome</keyword>
<feature type="compositionally biased region" description="Basic and acidic residues" evidence="1">
    <location>
        <begin position="126"/>
        <end position="148"/>
    </location>
</feature>
<dbReference type="PANTHER" id="PTHR35488">
    <property type="entry name" value="OS05G0358900 PROTEIN-RELATED"/>
    <property type="match status" value="1"/>
</dbReference>
<comment type="caution">
    <text evidence="2">The sequence shown here is derived from an EMBL/GenBank/DDBJ whole genome shotgun (WGS) entry which is preliminary data.</text>
</comment>
<gene>
    <name evidence="2" type="ORF">VNO77_06653</name>
</gene>
<proteinExistence type="predicted"/>
<evidence type="ECO:0000313" key="2">
    <source>
        <dbReference type="EMBL" id="KAK7349348.1"/>
    </source>
</evidence>
<feature type="compositionally biased region" description="Polar residues" evidence="1">
    <location>
        <begin position="199"/>
        <end position="218"/>
    </location>
</feature>
<dbReference type="EMBL" id="JAYMYQ010000002">
    <property type="protein sequence ID" value="KAK7349348.1"/>
    <property type="molecule type" value="Genomic_DNA"/>
</dbReference>
<protein>
    <submittedName>
        <fullName evidence="2">Uncharacterized protein</fullName>
    </submittedName>
</protein>
<evidence type="ECO:0000256" key="1">
    <source>
        <dbReference type="SAM" id="MobiDB-lite"/>
    </source>
</evidence>
<accession>A0AAN9MCI9</accession>
<evidence type="ECO:0000313" key="3">
    <source>
        <dbReference type="Proteomes" id="UP001367508"/>
    </source>
</evidence>
<name>A0AAN9MCI9_CANGL</name>
<sequence length="252" mass="28522">MDMEAGLNLWSDFTPLCLCCQLLGEHCTCCLDKQRSKIQGGRGLISEGIVPPKHAAQLTEPCIKCITDPDVKKEVPFLYLENLWFLFIMMKSPAQPTYEACHYDDYGFDLQQDFCQFLEEAKQHGKEARLKSSSVHPEESGKTGSGKEKKGKKTWKSSLISWWKADKKSKHKEEAANNSKPKVYGKRKGHSSGPMHNSYKGSNGKQWRPSSGPLTSLFKSTNKEENEIPYISLHQQNSPRAMQKYGPLYVVT</sequence>